<keyword evidence="3" id="KW-1003">Cell membrane</keyword>
<keyword evidence="5 7" id="KW-1133">Transmembrane helix</keyword>
<dbReference type="GO" id="GO:0015944">
    <property type="term" value="P:formate oxidation"/>
    <property type="evidence" value="ECO:0007669"/>
    <property type="project" value="TreeGrafter"/>
</dbReference>
<evidence type="ECO:0000256" key="4">
    <source>
        <dbReference type="ARBA" id="ARBA00022692"/>
    </source>
</evidence>
<dbReference type="GO" id="GO:0005506">
    <property type="term" value="F:iron ion binding"/>
    <property type="evidence" value="ECO:0007669"/>
    <property type="project" value="InterPro"/>
</dbReference>
<evidence type="ECO:0000313" key="10">
    <source>
        <dbReference type="Proteomes" id="UP000183639"/>
    </source>
</evidence>
<dbReference type="InterPro" id="IPR016174">
    <property type="entry name" value="Di-haem_cyt_TM"/>
</dbReference>
<dbReference type="GO" id="GO:0022904">
    <property type="term" value="P:respiratory electron transport chain"/>
    <property type="evidence" value="ECO:0007669"/>
    <property type="project" value="InterPro"/>
</dbReference>
<feature type="transmembrane region" description="Helical" evidence="7">
    <location>
        <begin position="53"/>
        <end position="74"/>
    </location>
</feature>
<dbReference type="Proteomes" id="UP000183639">
    <property type="component" value="Unassembled WGS sequence"/>
</dbReference>
<dbReference type="PANTHER" id="PTHR30074">
    <property type="entry name" value="FORMATE DEHYDROGENASE, NITRATE-INDUCIBLE, CYTOCHROME B556 FDN SUBUNIT"/>
    <property type="match status" value="1"/>
</dbReference>
<dbReference type="EMBL" id="FOQK01000023">
    <property type="protein sequence ID" value="SFI24241.1"/>
    <property type="molecule type" value="Genomic_DNA"/>
</dbReference>
<evidence type="ECO:0000256" key="2">
    <source>
        <dbReference type="ARBA" id="ARBA00008622"/>
    </source>
</evidence>
<accession>A0A1I3GLT9</accession>
<sequence>MDNNFKGNERILHHSLPVRLFHWCLVLGFLPAGVTGVILFFRPFGEAAMHLSMQIHIVGAWILMIACTLFFLLCPGRVAAFWREAFHWTKQDIEWMKVGGGYPQKMIFLQEIDVPPMGKINSGQKMMGIMVFFGTLLIILTGAVLYFALPLVPKEIAYYADRIHLIVGLGLFLCVCGGHIPLGIYNWPEFCSMFGDGTINAKHAAHHHPLWTQNEIEKVKD</sequence>
<evidence type="ECO:0000256" key="6">
    <source>
        <dbReference type="ARBA" id="ARBA00023136"/>
    </source>
</evidence>
<dbReference type="InterPro" id="IPR051817">
    <property type="entry name" value="FDH_cytochrome_b556_subunit"/>
</dbReference>
<dbReference type="GO" id="GO:0009055">
    <property type="term" value="F:electron transfer activity"/>
    <property type="evidence" value="ECO:0007669"/>
    <property type="project" value="InterPro"/>
</dbReference>
<protein>
    <submittedName>
        <fullName evidence="9">Formate dehydrogenase subunit gamma</fullName>
    </submittedName>
</protein>
<evidence type="ECO:0000313" key="9">
    <source>
        <dbReference type="EMBL" id="SFI24241.1"/>
    </source>
</evidence>
<dbReference type="GO" id="GO:0009326">
    <property type="term" value="C:formate dehydrogenase complex"/>
    <property type="evidence" value="ECO:0007669"/>
    <property type="project" value="TreeGrafter"/>
</dbReference>
<feature type="transmembrane region" description="Helical" evidence="7">
    <location>
        <begin position="127"/>
        <end position="151"/>
    </location>
</feature>
<dbReference type="OrthoDB" id="1808646at2"/>
<dbReference type="InterPro" id="IPR011577">
    <property type="entry name" value="Cyt_b561_bac/Ni-Hgenase"/>
</dbReference>
<dbReference type="GO" id="GO:0005886">
    <property type="term" value="C:plasma membrane"/>
    <property type="evidence" value="ECO:0007669"/>
    <property type="project" value="UniProtKB-SubCell"/>
</dbReference>
<evidence type="ECO:0000256" key="5">
    <source>
        <dbReference type="ARBA" id="ARBA00022989"/>
    </source>
</evidence>
<dbReference type="SUPFAM" id="SSF81342">
    <property type="entry name" value="Transmembrane di-heme cytochromes"/>
    <property type="match status" value="1"/>
</dbReference>
<dbReference type="Gene3D" id="1.20.950.20">
    <property type="entry name" value="Transmembrane di-heme cytochromes, Chain C"/>
    <property type="match status" value="1"/>
</dbReference>
<feature type="transmembrane region" description="Helical" evidence="7">
    <location>
        <begin position="163"/>
        <end position="185"/>
    </location>
</feature>
<reference evidence="9 10" key="1">
    <citation type="submission" date="2016-10" db="EMBL/GenBank/DDBJ databases">
        <authorList>
            <person name="de Groot N.N."/>
        </authorList>
    </citation>
    <scope>NUCLEOTIDE SEQUENCE [LARGE SCALE GENOMIC DNA]</scope>
    <source>
        <strain evidence="9 10">Z108</strain>
    </source>
</reference>
<dbReference type="InterPro" id="IPR000516">
    <property type="entry name" value="Ni-dep_Hydgase_cyt-B"/>
</dbReference>
<evidence type="ECO:0000259" key="8">
    <source>
        <dbReference type="Pfam" id="PF01292"/>
    </source>
</evidence>
<keyword evidence="4 7" id="KW-0812">Transmembrane</keyword>
<dbReference type="PANTHER" id="PTHR30074:SF5">
    <property type="entry name" value="FORMATE DEHYDROGENASE, NITRATE-INDUCIBLE, CYTOCHROME B556(FDN) SUBUNIT"/>
    <property type="match status" value="1"/>
</dbReference>
<dbReference type="PRINTS" id="PR00161">
    <property type="entry name" value="NIHGNASECYTB"/>
</dbReference>
<dbReference type="AlphaFoldDB" id="A0A1I3GLT9"/>
<dbReference type="RefSeq" id="WP_075445076.1">
    <property type="nucleotide sequence ID" value="NZ_FOQK01000023.1"/>
</dbReference>
<organism evidence="9 10">
    <name type="scientific">Selenomonas ruminantium</name>
    <dbReference type="NCBI Taxonomy" id="971"/>
    <lineage>
        <taxon>Bacteria</taxon>
        <taxon>Bacillati</taxon>
        <taxon>Bacillota</taxon>
        <taxon>Negativicutes</taxon>
        <taxon>Selenomonadales</taxon>
        <taxon>Selenomonadaceae</taxon>
        <taxon>Selenomonas</taxon>
    </lineage>
</organism>
<evidence type="ECO:0000256" key="1">
    <source>
        <dbReference type="ARBA" id="ARBA00004651"/>
    </source>
</evidence>
<evidence type="ECO:0000256" key="7">
    <source>
        <dbReference type="SAM" id="Phobius"/>
    </source>
</evidence>
<feature type="domain" description="Cytochrome b561 bacterial/Ni-hydrogenase" evidence="8">
    <location>
        <begin position="13"/>
        <end position="190"/>
    </location>
</feature>
<comment type="subcellular location">
    <subcellularLocation>
        <location evidence="1">Cell membrane</location>
        <topology evidence="1">Multi-pass membrane protein</topology>
    </subcellularLocation>
</comment>
<comment type="similarity">
    <text evidence="2">Belongs to the HupC/HyaC/HydC family.</text>
</comment>
<keyword evidence="6 7" id="KW-0472">Membrane</keyword>
<gene>
    <name evidence="9" type="ORF">SAMN04487861_12317</name>
</gene>
<dbReference type="GO" id="GO:0036397">
    <property type="term" value="F:formate dehydrogenase (quinone) activity"/>
    <property type="evidence" value="ECO:0007669"/>
    <property type="project" value="TreeGrafter"/>
</dbReference>
<dbReference type="Pfam" id="PF01292">
    <property type="entry name" value="Ni_hydr_CYTB"/>
    <property type="match status" value="1"/>
</dbReference>
<proteinExistence type="inferred from homology"/>
<dbReference type="GO" id="GO:0009061">
    <property type="term" value="P:anaerobic respiration"/>
    <property type="evidence" value="ECO:0007669"/>
    <property type="project" value="TreeGrafter"/>
</dbReference>
<feature type="transmembrane region" description="Helical" evidence="7">
    <location>
        <begin position="20"/>
        <end position="41"/>
    </location>
</feature>
<name>A0A1I3GLT9_SELRU</name>
<evidence type="ECO:0000256" key="3">
    <source>
        <dbReference type="ARBA" id="ARBA00022475"/>
    </source>
</evidence>